<organism evidence="1 2">
    <name type="scientific">Nocardiopsis composta</name>
    <dbReference type="NCBI Taxonomy" id="157465"/>
    <lineage>
        <taxon>Bacteria</taxon>
        <taxon>Bacillati</taxon>
        <taxon>Actinomycetota</taxon>
        <taxon>Actinomycetes</taxon>
        <taxon>Streptosporangiales</taxon>
        <taxon>Nocardiopsidaceae</taxon>
        <taxon>Nocardiopsis</taxon>
    </lineage>
</organism>
<comment type="caution">
    <text evidence="1">The sequence shown here is derived from an EMBL/GenBank/DDBJ whole genome shotgun (WGS) entry which is preliminary data.</text>
</comment>
<evidence type="ECO:0000313" key="1">
    <source>
        <dbReference type="EMBL" id="MBB5430699.1"/>
    </source>
</evidence>
<keyword evidence="2" id="KW-1185">Reference proteome</keyword>
<dbReference type="EMBL" id="JACHDB010000001">
    <property type="protein sequence ID" value="MBB5430699.1"/>
    <property type="molecule type" value="Genomic_DNA"/>
</dbReference>
<dbReference type="AlphaFoldDB" id="A0A7W8QI74"/>
<dbReference type="Proteomes" id="UP000572635">
    <property type="component" value="Unassembled WGS sequence"/>
</dbReference>
<evidence type="ECO:0000313" key="2">
    <source>
        <dbReference type="Proteomes" id="UP000572635"/>
    </source>
</evidence>
<gene>
    <name evidence="1" type="ORF">HDA36_000783</name>
</gene>
<proteinExistence type="predicted"/>
<protein>
    <submittedName>
        <fullName evidence="1">Uncharacterized protein</fullName>
    </submittedName>
</protein>
<dbReference type="RefSeq" id="WP_184388772.1">
    <property type="nucleotide sequence ID" value="NZ_BAAAJD010000020.1"/>
</dbReference>
<accession>A0A7W8QI74</accession>
<reference evidence="1 2" key="1">
    <citation type="submission" date="2020-08" db="EMBL/GenBank/DDBJ databases">
        <title>Sequencing the genomes of 1000 actinobacteria strains.</title>
        <authorList>
            <person name="Klenk H.-P."/>
        </authorList>
    </citation>
    <scope>NUCLEOTIDE SEQUENCE [LARGE SCALE GENOMIC DNA]</scope>
    <source>
        <strain evidence="1 2">DSM 44551</strain>
    </source>
</reference>
<sequence>MSDAHAFLALRPLWREGRLERPGGRSRQHILLARETLRSAARGGLLSEEEARRALEVLRGG</sequence>
<name>A0A7W8QI74_9ACTN</name>